<dbReference type="PANTHER" id="PTHR33164">
    <property type="entry name" value="TRANSCRIPTIONAL REGULATOR, MARR FAMILY"/>
    <property type="match status" value="1"/>
</dbReference>
<dbReference type="SUPFAM" id="SSF46785">
    <property type="entry name" value="Winged helix' DNA-binding domain"/>
    <property type="match status" value="1"/>
</dbReference>
<name>A0A2N5NAW5_9BACL</name>
<dbReference type="InterPro" id="IPR036390">
    <property type="entry name" value="WH_DNA-bd_sf"/>
</dbReference>
<evidence type="ECO:0000313" key="3">
    <source>
        <dbReference type="EMBL" id="PLT47492.1"/>
    </source>
</evidence>
<evidence type="ECO:0000259" key="2">
    <source>
        <dbReference type="PROSITE" id="PS50995"/>
    </source>
</evidence>
<evidence type="ECO:0000256" key="1">
    <source>
        <dbReference type="ARBA" id="ARBA00023125"/>
    </source>
</evidence>
<gene>
    <name evidence="3" type="ORF">B8V81_1716</name>
</gene>
<accession>A0A2N5NAW5</accession>
<dbReference type="GO" id="GO:0003700">
    <property type="term" value="F:DNA-binding transcription factor activity"/>
    <property type="evidence" value="ECO:0007669"/>
    <property type="project" value="InterPro"/>
</dbReference>
<proteinExistence type="predicted"/>
<dbReference type="AlphaFoldDB" id="A0A2N5NAW5"/>
<dbReference type="Gene3D" id="1.10.10.10">
    <property type="entry name" value="Winged helix-like DNA-binding domain superfamily/Winged helix DNA-binding domain"/>
    <property type="match status" value="1"/>
</dbReference>
<dbReference type="InterPro" id="IPR036388">
    <property type="entry name" value="WH-like_DNA-bd_sf"/>
</dbReference>
<dbReference type="GO" id="GO:0003677">
    <property type="term" value="F:DNA binding"/>
    <property type="evidence" value="ECO:0007669"/>
    <property type="project" value="UniProtKB-KW"/>
</dbReference>
<dbReference type="Proteomes" id="UP000234789">
    <property type="component" value="Unassembled WGS sequence"/>
</dbReference>
<reference evidence="3 4" key="1">
    <citation type="submission" date="2017-05" db="EMBL/GenBank/DDBJ databases">
        <title>Functional genome analysis of Paenibacillus pasadenensis strain R16: insights on endophytic life style and antifungal activity.</title>
        <authorList>
            <person name="Passera A."/>
            <person name="Marcolungo L."/>
            <person name="Casati P."/>
            <person name="Brasca M."/>
            <person name="Quaglino F."/>
            <person name="Delledonne M."/>
        </authorList>
    </citation>
    <scope>NUCLEOTIDE SEQUENCE [LARGE SCALE GENOMIC DNA]</scope>
    <source>
        <strain evidence="3 4">R16</strain>
    </source>
</reference>
<sequence>MIKFDYLIVLYSNLYEKEKRMQETKLKEIIERYERASSQVNRRFGALIQNKLPEGITQEQFGIIRYLSAHPDSTSTELADTFCVGKSSITSITTKLVDKKLVRRRPDDRDRRVTYLSLTEEGRLVAEQAGTVIGETLGAYISRFTEEEAMQFIEMFEDLAARLKD</sequence>
<dbReference type="PROSITE" id="PS50995">
    <property type="entry name" value="HTH_MARR_2"/>
    <property type="match status" value="1"/>
</dbReference>
<keyword evidence="4" id="KW-1185">Reference proteome</keyword>
<dbReference type="PANTHER" id="PTHR33164:SF99">
    <property type="entry name" value="MARR FAMILY REGULATORY PROTEIN"/>
    <property type="match status" value="1"/>
</dbReference>
<dbReference type="EMBL" id="NFEZ01000003">
    <property type="protein sequence ID" value="PLT47492.1"/>
    <property type="molecule type" value="Genomic_DNA"/>
</dbReference>
<feature type="domain" description="HTH marR-type" evidence="2">
    <location>
        <begin position="23"/>
        <end position="161"/>
    </location>
</feature>
<dbReference type="GO" id="GO:0006950">
    <property type="term" value="P:response to stress"/>
    <property type="evidence" value="ECO:0007669"/>
    <property type="project" value="TreeGrafter"/>
</dbReference>
<organism evidence="3 4">
    <name type="scientific">Paenibacillus pasadenensis</name>
    <dbReference type="NCBI Taxonomy" id="217090"/>
    <lineage>
        <taxon>Bacteria</taxon>
        <taxon>Bacillati</taxon>
        <taxon>Bacillota</taxon>
        <taxon>Bacilli</taxon>
        <taxon>Bacillales</taxon>
        <taxon>Paenibacillaceae</taxon>
        <taxon>Paenibacillus</taxon>
    </lineage>
</organism>
<keyword evidence="1" id="KW-0238">DNA-binding</keyword>
<dbReference type="PRINTS" id="PR00598">
    <property type="entry name" value="HTHMARR"/>
</dbReference>
<protein>
    <submittedName>
        <fullName evidence="3">Transcriptional regulator, MarR family</fullName>
    </submittedName>
</protein>
<dbReference type="SMART" id="SM00347">
    <property type="entry name" value="HTH_MARR"/>
    <property type="match status" value="1"/>
</dbReference>
<evidence type="ECO:0000313" key="4">
    <source>
        <dbReference type="Proteomes" id="UP000234789"/>
    </source>
</evidence>
<dbReference type="InterPro" id="IPR000835">
    <property type="entry name" value="HTH_MarR-typ"/>
</dbReference>
<comment type="caution">
    <text evidence="3">The sequence shown here is derived from an EMBL/GenBank/DDBJ whole genome shotgun (WGS) entry which is preliminary data.</text>
</comment>
<dbReference type="Pfam" id="PF01047">
    <property type="entry name" value="MarR"/>
    <property type="match status" value="1"/>
</dbReference>
<dbReference type="InterPro" id="IPR039422">
    <property type="entry name" value="MarR/SlyA-like"/>
</dbReference>